<keyword evidence="2" id="KW-0175">Coiled coil</keyword>
<dbReference type="PROSITE" id="PS51756">
    <property type="entry name" value="LXG"/>
    <property type="match status" value="1"/>
</dbReference>
<dbReference type="Pfam" id="PF04740">
    <property type="entry name" value="LXG"/>
    <property type="match status" value="1"/>
</dbReference>
<reference evidence="4 5" key="1">
    <citation type="submission" date="2016-05" db="EMBL/GenBank/DDBJ databases">
        <title>Bacillus thuringiensis and Bacillus weihenstephanensis as novel biocontrol agents of wilt causing Verticillium species.</title>
        <authorList>
            <person name="Hollensteiner J."/>
            <person name="Wemheuer F."/>
            <person name="Harting R."/>
            <person name="Kolarzyk A."/>
            <person name="Diaz-Valerio S."/>
            <person name="Poehlein A."/>
            <person name="Brzuszkiewicz E."/>
            <person name="Nesemann K."/>
            <person name="Braus-Stromeyer S."/>
            <person name="Braus G."/>
            <person name="Daniel R."/>
            <person name="Liesegang H."/>
        </authorList>
    </citation>
    <scope>NUCLEOTIDE SEQUENCE [LARGE SCALE GENOMIC DNA]</scope>
    <source>
        <strain evidence="4 5">GOE8</strain>
    </source>
</reference>
<protein>
    <recommendedName>
        <fullName evidence="3">LXG domain-containing protein</fullName>
    </recommendedName>
</protein>
<dbReference type="AlphaFoldDB" id="A0A1E8AYJ5"/>
<dbReference type="InterPro" id="IPR006829">
    <property type="entry name" value="LXG_dom"/>
</dbReference>
<accession>A0A1E8AYJ5</accession>
<dbReference type="PATRIC" id="fig|86662.25.peg.5885"/>
<feature type="coiled-coil region" evidence="2">
    <location>
        <begin position="513"/>
        <end position="552"/>
    </location>
</feature>
<evidence type="ECO:0000313" key="4">
    <source>
        <dbReference type="EMBL" id="OFD70257.1"/>
    </source>
</evidence>
<feature type="domain" description="LXG" evidence="3">
    <location>
        <begin position="1"/>
        <end position="236"/>
    </location>
</feature>
<evidence type="ECO:0000259" key="3">
    <source>
        <dbReference type="PROSITE" id="PS51756"/>
    </source>
</evidence>
<gene>
    <name evidence="4" type="ORF">BWGOE8_57100</name>
</gene>
<comment type="caution">
    <text evidence="4">The sequence shown here is derived from an EMBL/GenBank/DDBJ whole genome shotgun (WGS) entry which is preliminary data.</text>
</comment>
<dbReference type="RefSeq" id="WP_070145937.1">
    <property type="nucleotide sequence ID" value="NZ_LXLT01000102.1"/>
</dbReference>
<evidence type="ECO:0000256" key="1">
    <source>
        <dbReference type="ARBA" id="ARBA00034117"/>
    </source>
</evidence>
<proteinExistence type="inferred from homology"/>
<dbReference type="EMBL" id="LXLT01000102">
    <property type="protein sequence ID" value="OFD70257.1"/>
    <property type="molecule type" value="Genomic_DNA"/>
</dbReference>
<sequence length="718" mass="79446">MGFQVDLKEFLEVLAKLQKDTGKTNEQLEKAKNALNGIIQADAMQGATGKAIVDDINNNQNTVVTGLELANKSLIMEMVQTLQDFQSTTGETDENAVILEDALLQAQNKLSNLQPKKHEMDSRISNIYNSVSDLISLSMPNSQFDEKLVAASKELEDTIQKVQQFESKKEKSNAEDILNTLNKQVQMAKEVSSLSYTNPQLQAFFAQDALAKGIHEMDTQITKAEKEAKLQAEREMKKKQEEWAEHHPVEAWLQNFSNSAGEKWDVLRKGTKWVGENIPFLKGLADDALVLEGFLGAAGSAISGIAIGAMKVTYLALELGEWGFNSIRGVETEQWKLDDIYGAGNTIKNLGQAIISWQDYPKYGKALVNSVKGYVEKALTDPYALGGAIFDIGSCFIGVGEVTAAVKGTAAFGKFAEGTKVFQVAAKNSKIVGKLEEVTAFMNKLPDSMKNVVEKIKNIEIPNVFEPSYAGVGKVGGGGLDSLKDAAYQFMKETGEKVFGKDTVKGGSGSNISDNISKEIKRLDKEIKRLKKEENDKEVKRLTRERNKLANKLDTKDIISDRYDLEVTKEHERKIDNSKYFSHDKGDFGEEVTKLLAKNNNLGKDVSDLFQVGRNGIDAAFLSEGPPPKLTIIESKASDSASFSYSDKQKKGGNTYFQDMVNSDDPRYASFKGNLEDLMEENPGLKFDFIRVETDIKITDIGFGVDELQVKDWSKKIE</sequence>
<organism evidence="4 5">
    <name type="scientific">Bacillus mycoides</name>
    <dbReference type="NCBI Taxonomy" id="1405"/>
    <lineage>
        <taxon>Bacteria</taxon>
        <taxon>Bacillati</taxon>
        <taxon>Bacillota</taxon>
        <taxon>Bacilli</taxon>
        <taxon>Bacillales</taxon>
        <taxon>Bacillaceae</taxon>
        <taxon>Bacillus</taxon>
        <taxon>Bacillus cereus group</taxon>
    </lineage>
</organism>
<comment type="similarity">
    <text evidence="1">In the N-terminal section; belongs to the LXG family.</text>
</comment>
<feature type="coiled-coil region" evidence="2">
    <location>
        <begin position="148"/>
        <end position="191"/>
    </location>
</feature>
<name>A0A1E8AYJ5_BACMY</name>
<evidence type="ECO:0000313" key="5">
    <source>
        <dbReference type="Proteomes" id="UP000175706"/>
    </source>
</evidence>
<dbReference type="Proteomes" id="UP000175706">
    <property type="component" value="Unassembled WGS sequence"/>
</dbReference>
<evidence type="ECO:0000256" key="2">
    <source>
        <dbReference type="SAM" id="Coils"/>
    </source>
</evidence>